<dbReference type="SUPFAM" id="SSF57756">
    <property type="entry name" value="Retrovirus zinc finger-like domains"/>
    <property type="match status" value="1"/>
</dbReference>
<dbReference type="PANTHER" id="PTHR35046:SF9">
    <property type="entry name" value="RNA-DIRECTED DNA POLYMERASE"/>
    <property type="match status" value="1"/>
</dbReference>
<accession>A0A0D3E6M9</accession>
<dbReference type="EnsemblPlants" id="Bo9g061520.1">
    <property type="protein sequence ID" value="Bo9g061520.1"/>
    <property type="gene ID" value="Bo9g061520"/>
</dbReference>
<organism evidence="4 5">
    <name type="scientific">Brassica oleracea var. oleracea</name>
    <dbReference type="NCBI Taxonomy" id="109376"/>
    <lineage>
        <taxon>Eukaryota</taxon>
        <taxon>Viridiplantae</taxon>
        <taxon>Streptophyta</taxon>
        <taxon>Embryophyta</taxon>
        <taxon>Tracheophyta</taxon>
        <taxon>Spermatophyta</taxon>
        <taxon>Magnoliopsida</taxon>
        <taxon>eudicotyledons</taxon>
        <taxon>Gunneridae</taxon>
        <taxon>Pentapetalae</taxon>
        <taxon>rosids</taxon>
        <taxon>malvids</taxon>
        <taxon>Brassicales</taxon>
        <taxon>Brassicaceae</taxon>
        <taxon>Brassiceae</taxon>
        <taxon>Brassica</taxon>
    </lineage>
</organism>
<dbReference type="HOGENOM" id="CLU_1005935_0_0_1"/>
<keyword evidence="1" id="KW-0479">Metal-binding</keyword>
<sequence length="277" mass="31999">MDSEEERNRPENSHAGLSNLQMRALNDSMSNLLNTGLEAIHQRLDELQGRPTQSRTRTRQKKEEATKRTRDIQCFRCHGLGHYANRCPNQKVMVLLENGEVESEEDKEDLGPVYDDDDEKEALDFPIHGPLLVTRKVLNDTTVTMDSEEERNRPENSHAGLSNLQMRALNDSMSNLLNTGLEAIHQRLDELQGRPTQSRTRTRRDHPRRNSRSDLEIREESYDEDRSINRPRRVLRHQNRGDVNPFGRNEKTNDDLGGLKLKIPIFDGKNDPDAFLE</sequence>
<feature type="compositionally biased region" description="Basic residues" evidence="2">
    <location>
        <begin position="229"/>
        <end position="238"/>
    </location>
</feature>
<evidence type="ECO:0000256" key="1">
    <source>
        <dbReference type="PROSITE-ProRule" id="PRU00047"/>
    </source>
</evidence>
<feature type="region of interest" description="Disordered" evidence="2">
    <location>
        <begin position="188"/>
        <end position="258"/>
    </location>
</feature>
<evidence type="ECO:0000256" key="2">
    <source>
        <dbReference type="SAM" id="MobiDB-lite"/>
    </source>
</evidence>
<evidence type="ECO:0000313" key="4">
    <source>
        <dbReference type="EnsemblPlants" id="Bo9g061520.1"/>
    </source>
</evidence>
<reference evidence="4 5" key="1">
    <citation type="journal article" date="2014" name="Genome Biol.">
        <title>Transcriptome and methylome profiling reveals relics of genome dominance in the mesopolyploid Brassica oleracea.</title>
        <authorList>
            <person name="Parkin I.A."/>
            <person name="Koh C."/>
            <person name="Tang H."/>
            <person name="Robinson S.J."/>
            <person name="Kagale S."/>
            <person name="Clarke W.E."/>
            <person name="Town C.D."/>
            <person name="Nixon J."/>
            <person name="Krishnakumar V."/>
            <person name="Bidwell S.L."/>
            <person name="Denoeud F."/>
            <person name="Belcram H."/>
            <person name="Links M.G."/>
            <person name="Just J."/>
            <person name="Clarke C."/>
            <person name="Bender T."/>
            <person name="Huebert T."/>
            <person name="Mason A.S."/>
            <person name="Pires J.C."/>
            <person name="Barker G."/>
            <person name="Moore J."/>
            <person name="Walley P.G."/>
            <person name="Manoli S."/>
            <person name="Batley J."/>
            <person name="Edwards D."/>
            <person name="Nelson M.N."/>
            <person name="Wang X."/>
            <person name="Paterson A.H."/>
            <person name="King G."/>
            <person name="Bancroft I."/>
            <person name="Chalhoub B."/>
            <person name="Sharpe A.G."/>
        </authorList>
    </citation>
    <scope>NUCLEOTIDE SEQUENCE</scope>
    <source>
        <strain evidence="4 5">cv. TO1000</strain>
    </source>
</reference>
<feature type="compositionally biased region" description="Basic residues" evidence="2">
    <location>
        <begin position="200"/>
        <end position="210"/>
    </location>
</feature>
<dbReference type="AlphaFoldDB" id="A0A0D3E6M9"/>
<dbReference type="GO" id="GO:0008270">
    <property type="term" value="F:zinc ion binding"/>
    <property type="evidence" value="ECO:0007669"/>
    <property type="project" value="UniProtKB-KW"/>
</dbReference>
<dbReference type="PANTHER" id="PTHR35046">
    <property type="entry name" value="ZINC KNUCKLE (CCHC-TYPE) FAMILY PROTEIN"/>
    <property type="match status" value="1"/>
</dbReference>
<dbReference type="Gramene" id="Bo9g061520.1">
    <property type="protein sequence ID" value="Bo9g061520.1"/>
    <property type="gene ID" value="Bo9g061520"/>
</dbReference>
<name>A0A0D3E6M9_BRAOL</name>
<dbReference type="eggNOG" id="KOG0017">
    <property type="taxonomic scope" value="Eukaryota"/>
</dbReference>
<dbReference type="InterPro" id="IPR001878">
    <property type="entry name" value="Znf_CCHC"/>
</dbReference>
<proteinExistence type="predicted"/>
<dbReference type="Proteomes" id="UP000032141">
    <property type="component" value="Chromosome C9"/>
</dbReference>
<feature type="region of interest" description="Disordered" evidence="2">
    <location>
        <begin position="48"/>
        <end position="68"/>
    </location>
</feature>
<dbReference type="InterPro" id="IPR036875">
    <property type="entry name" value="Znf_CCHC_sf"/>
</dbReference>
<evidence type="ECO:0000313" key="5">
    <source>
        <dbReference type="Proteomes" id="UP000032141"/>
    </source>
</evidence>
<keyword evidence="1" id="KW-0863">Zinc-finger</keyword>
<evidence type="ECO:0000259" key="3">
    <source>
        <dbReference type="PROSITE" id="PS50158"/>
    </source>
</evidence>
<keyword evidence="5" id="KW-1185">Reference proteome</keyword>
<reference evidence="4" key="2">
    <citation type="submission" date="2015-03" db="UniProtKB">
        <authorList>
            <consortium name="EnsemblPlants"/>
        </authorList>
    </citation>
    <scope>IDENTIFICATION</scope>
</reference>
<feature type="compositionally biased region" description="Basic and acidic residues" evidence="2">
    <location>
        <begin position="211"/>
        <end position="228"/>
    </location>
</feature>
<feature type="domain" description="CCHC-type" evidence="3">
    <location>
        <begin position="74"/>
        <end position="89"/>
    </location>
</feature>
<keyword evidence="1" id="KW-0862">Zinc</keyword>
<dbReference type="GO" id="GO:0003676">
    <property type="term" value="F:nucleic acid binding"/>
    <property type="evidence" value="ECO:0007669"/>
    <property type="project" value="InterPro"/>
</dbReference>
<dbReference type="Gene3D" id="4.10.60.10">
    <property type="entry name" value="Zinc finger, CCHC-type"/>
    <property type="match status" value="1"/>
</dbReference>
<protein>
    <recommendedName>
        <fullName evidence="3">CCHC-type domain-containing protein</fullName>
    </recommendedName>
</protein>
<dbReference type="PROSITE" id="PS50158">
    <property type="entry name" value="ZF_CCHC"/>
    <property type="match status" value="1"/>
</dbReference>